<dbReference type="STRING" id="1195236.CTER_4379"/>
<dbReference type="Pfam" id="PF00535">
    <property type="entry name" value="Glycos_transf_2"/>
    <property type="match status" value="1"/>
</dbReference>
<dbReference type="PATRIC" id="fig|1195236.3.peg.4565"/>
<dbReference type="EMBL" id="AORV01000061">
    <property type="protein sequence ID" value="EMS69908.1"/>
    <property type="molecule type" value="Genomic_DNA"/>
</dbReference>
<comment type="caution">
    <text evidence="2">The sequence shown here is derived from an EMBL/GenBank/DDBJ whole genome shotgun (WGS) entry which is preliminary data.</text>
</comment>
<sequence length="345" mass="40428">MKQSIVNENVTSFTDTVKEFTRNLLNKSNEESETHRKAENNPPLFINYVTMNRLGLTKRNLSRILECDDDFELHIIDSNSKDNTWDYIQSLNDKRIKSKTRFELNQGPIYPLNLSLTKRKPNQYFMTIDSDVYIKTDNWISRFMEVFKAFPKVGVLGVMRDDPYPRYMPPVIPRVKGDINYLELKNAAVGVDLDFVPGQLQCLRPELINEIGYWSEENGYGDAELSPRVHHYTSFKVGYLTTVEIDMKQFIGCDECQAREYCKLSRSVNTCFLLSKRANMNESFVKRNGWKYTETFKEIEEGKRTAYCASMHDPESVKNHVYNQEWAKENFNYYVKNSNNYGEIK</sequence>
<feature type="domain" description="Glycosyltransferase 2-like" evidence="1">
    <location>
        <begin position="50"/>
        <end position="161"/>
    </location>
</feature>
<accession>S0FN58</accession>
<gene>
    <name evidence="2" type="ORF">CTER_4379</name>
</gene>
<dbReference type="InterPro" id="IPR001173">
    <property type="entry name" value="Glyco_trans_2-like"/>
</dbReference>
<dbReference type="Gene3D" id="3.90.550.10">
    <property type="entry name" value="Spore Coat Polysaccharide Biosynthesis Protein SpsA, Chain A"/>
    <property type="match status" value="1"/>
</dbReference>
<organism evidence="2 3">
    <name type="scientific">Ruminiclostridium cellobioparum subsp. termitidis CT1112</name>
    <dbReference type="NCBI Taxonomy" id="1195236"/>
    <lineage>
        <taxon>Bacteria</taxon>
        <taxon>Bacillati</taxon>
        <taxon>Bacillota</taxon>
        <taxon>Clostridia</taxon>
        <taxon>Eubacteriales</taxon>
        <taxon>Oscillospiraceae</taxon>
        <taxon>Ruminiclostridium</taxon>
    </lineage>
</organism>
<name>S0FN58_RUMCE</name>
<keyword evidence="2" id="KW-0808">Transferase</keyword>
<dbReference type="eggNOG" id="COG1215">
    <property type="taxonomic scope" value="Bacteria"/>
</dbReference>
<dbReference type="AlphaFoldDB" id="S0FN58"/>
<dbReference type="GO" id="GO:0016740">
    <property type="term" value="F:transferase activity"/>
    <property type="evidence" value="ECO:0007669"/>
    <property type="project" value="UniProtKB-KW"/>
</dbReference>
<protein>
    <submittedName>
        <fullName evidence="2">Glycosyl transferase family 2 protein</fullName>
    </submittedName>
</protein>
<dbReference type="RefSeq" id="WP_004629307.1">
    <property type="nucleotide sequence ID" value="NZ_AORV01000061.1"/>
</dbReference>
<keyword evidence="3" id="KW-1185">Reference proteome</keyword>
<evidence type="ECO:0000313" key="3">
    <source>
        <dbReference type="Proteomes" id="UP000014155"/>
    </source>
</evidence>
<dbReference type="CDD" id="cd00761">
    <property type="entry name" value="Glyco_tranf_GTA_type"/>
    <property type="match status" value="1"/>
</dbReference>
<dbReference type="InterPro" id="IPR029044">
    <property type="entry name" value="Nucleotide-diphossugar_trans"/>
</dbReference>
<reference evidence="2 3" key="1">
    <citation type="journal article" date="2013" name="Genome Announc.">
        <title>Draft Genome Sequence of the Cellulolytic, Mesophilic, Anaerobic Bacterium Clostridium termitidis Strain CT1112 (DSM 5398).</title>
        <authorList>
            <person name="Lal S."/>
            <person name="Ramachandran U."/>
            <person name="Zhang X."/>
            <person name="Munir R."/>
            <person name="Sparling R."/>
            <person name="Levin D.B."/>
        </authorList>
    </citation>
    <scope>NUCLEOTIDE SEQUENCE [LARGE SCALE GENOMIC DNA]</scope>
    <source>
        <strain evidence="2 3">CT1112</strain>
    </source>
</reference>
<proteinExistence type="predicted"/>
<evidence type="ECO:0000259" key="1">
    <source>
        <dbReference type="Pfam" id="PF00535"/>
    </source>
</evidence>
<evidence type="ECO:0000313" key="2">
    <source>
        <dbReference type="EMBL" id="EMS69908.1"/>
    </source>
</evidence>
<dbReference type="SUPFAM" id="SSF53448">
    <property type="entry name" value="Nucleotide-diphospho-sugar transferases"/>
    <property type="match status" value="1"/>
</dbReference>
<dbReference type="Proteomes" id="UP000014155">
    <property type="component" value="Unassembled WGS sequence"/>
</dbReference>